<accession>A0A9P5Z0I2</accession>
<proteinExistence type="predicted"/>
<organism evidence="1 2">
    <name type="scientific">Pholiota conissans</name>
    <dbReference type="NCBI Taxonomy" id="109636"/>
    <lineage>
        <taxon>Eukaryota</taxon>
        <taxon>Fungi</taxon>
        <taxon>Dikarya</taxon>
        <taxon>Basidiomycota</taxon>
        <taxon>Agaricomycotina</taxon>
        <taxon>Agaricomycetes</taxon>
        <taxon>Agaricomycetidae</taxon>
        <taxon>Agaricales</taxon>
        <taxon>Agaricineae</taxon>
        <taxon>Strophariaceae</taxon>
        <taxon>Pholiota</taxon>
    </lineage>
</organism>
<gene>
    <name evidence="1" type="ORF">BDN70DRAFT_879136</name>
</gene>
<comment type="caution">
    <text evidence="1">The sequence shown here is derived from an EMBL/GenBank/DDBJ whole genome shotgun (WGS) entry which is preliminary data.</text>
</comment>
<evidence type="ECO:0000313" key="2">
    <source>
        <dbReference type="Proteomes" id="UP000807469"/>
    </source>
</evidence>
<evidence type="ECO:0000313" key="1">
    <source>
        <dbReference type="EMBL" id="KAF9479163.1"/>
    </source>
</evidence>
<dbReference type="OrthoDB" id="3031116at2759"/>
<dbReference type="AlphaFoldDB" id="A0A9P5Z0I2"/>
<name>A0A9P5Z0I2_9AGAR</name>
<reference evidence="1" key="1">
    <citation type="submission" date="2020-11" db="EMBL/GenBank/DDBJ databases">
        <authorList>
            <consortium name="DOE Joint Genome Institute"/>
            <person name="Ahrendt S."/>
            <person name="Riley R."/>
            <person name="Andreopoulos W."/>
            <person name="Labutti K."/>
            <person name="Pangilinan J."/>
            <person name="Ruiz-Duenas F.J."/>
            <person name="Barrasa J.M."/>
            <person name="Sanchez-Garcia M."/>
            <person name="Camarero S."/>
            <person name="Miyauchi S."/>
            <person name="Serrano A."/>
            <person name="Linde D."/>
            <person name="Babiker R."/>
            <person name="Drula E."/>
            <person name="Ayuso-Fernandez I."/>
            <person name="Pacheco R."/>
            <person name="Padilla G."/>
            <person name="Ferreira P."/>
            <person name="Barriuso J."/>
            <person name="Kellner H."/>
            <person name="Castanera R."/>
            <person name="Alfaro M."/>
            <person name="Ramirez L."/>
            <person name="Pisabarro A.G."/>
            <person name="Kuo A."/>
            <person name="Tritt A."/>
            <person name="Lipzen A."/>
            <person name="He G."/>
            <person name="Yan M."/>
            <person name="Ng V."/>
            <person name="Cullen D."/>
            <person name="Martin F."/>
            <person name="Rosso M.-N."/>
            <person name="Henrissat B."/>
            <person name="Hibbett D."/>
            <person name="Martinez A.T."/>
            <person name="Grigoriev I.V."/>
        </authorList>
    </citation>
    <scope>NUCLEOTIDE SEQUENCE</scope>
    <source>
        <strain evidence="1">CIRM-BRFM 674</strain>
    </source>
</reference>
<sequence>MEATNNIITTQGTVQARIDPSLTVNDVIMQLCANLQLKEPPTSFALKDANNELVTDRNLKIKIENRTNLKLVNV</sequence>
<dbReference type="Proteomes" id="UP000807469">
    <property type="component" value="Unassembled WGS sequence"/>
</dbReference>
<keyword evidence="2" id="KW-1185">Reference proteome</keyword>
<dbReference type="EMBL" id="MU155219">
    <property type="protein sequence ID" value="KAF9479163.1"/>
    <property type="molecule type" value="Genomic_DNA"/>
</dbReference>
<protein>
    <submittedName>
        <fullName evidence="1">Uncharacterized protein</fullName>
    </submittedName>
</protein>